<evidence type="ECO:0000313" key="2">
    <source>
        <dbReference type="Proteomes" id="UP000886595"/>
    </source>
</evidence>
<evidence type="ECO:0000313" key="1">
    <source>
        <dbReference type="EMBL" id="KAG2328610.1"/>
    </source>
</evidence>
<accession>A0A8X7WG41</accession>
<dbReference type="AlphaFoldDB" id="A0A8X7WG41"/>
<organism evidence="1 2">
    <name type="scientific">Brassica carinata</name>
    <name type="common">Ethiopian mustard</name>
    <name type="synonym">Abyssinian cabbage</name>
    <dbReference type="NCBI Taxonomy" id="52824"/>
    <lineage>
        <taxon>Eukaryota</taxon>
        <taxon>Viridiplantae</taxon>
        <taxon>Streptophyta</taxon>
        <taxon>Embryophyta</taxon>
        <taxon>Tracheophyta</taxon>
        <taxon>Spermatophyta</taxon>
        <taxon>Magnoliopsida</taxon>
        <taxon>eudicotyledons</taxon>
        <taxon>Gunneridae</taxon>
        <taxon>Pentapetalae</taxon>
        <taxon>rosids</taxon>
        <taxon>malvids</taxon>
        <taxon>Brassicales</taxon>
        <taxon>Brassicaceae</taxon>
        <taxon>Brassiceae</taxon>
        <taxon>Brassica</taxon>
    </lineage>
</organism>
<name>A0A8X7WG41_BRACI</name>
<reference evidence="1 2" key="1">
    <citation type="submission" date="2020-02" db="EMBL/GenBank/DDBJ databases">
        <authorList>
            <person name="Ma Q."/>
            <person name="Huang Y."/>
            <person name="Song X."/>
            <person name="Pei D."/>
        </authorList>
    </citation>
    <scope>NUCLEOTIDE SEQUENCE [LARGE SCALE GENOMIC DNA]</scope>
    <source>
        <strain evidence="1">Sxm20200214</strain>
        <tissue evidence="1">Leaf</tissue>
    </source>
</reference>
<gene>
    <name evidence="1" type="ORF">Bca52824_011338</name>
</gene>
<comment type="caution">
    <text evidence="1">The sequence shown here is derived from an EMBL/GenBank/DDBJ whole genome shotgun (WGS) entry which is preliminary data.</text>
</comment>
<sequence length="75" mass="8217">MAAIGAHELNAMAEKLGPVTSRRSEAVVLSDCATVGFDSNDEGEAQSRLRSFKAPAMRIGALTEEEPWWLEELRL</sequence>
<protein>
    <submittedName>
        <fullName evidence="1">Uncharacterized protein</fullName>
    </submittedName>
</protein>
<proteinExistence type="predicted"/>
<keyword evidence="2" id="KW-1185">Reference proteome</keyword>
<dbReference type="Proteomes" id="UP000886595">
    <property type="component" value="Unassembled WGS sequence"/>
</dbReference>
<dbReference type="EMBL" id="JAAMPC010000002">
    <property type="protein sequence ID" value="KAG2328610.1"/>
    <property type="molecule type" value="Genomic_DNA"/>
</dbReference>